<comment type="subcellular location">
    <subcellularLocation>
        <location evidence="1">Cell inner membrane</location>
    </subcellularLocation>
</comment>
<evidence type="ECO:0000256" key="2">
    <source>
        <dbReference type="ARBA" id="ARBA00022448"/>
    </source>
</evidence>
<evidence type="ECO:0000256" key="6">
    <source>
        <dbReference type="ARBA" id="ARBA00022927"/>
    </source>
</evidence>
<dbReference type="GO" id="GO:0015031">
    <property type="term" value="P:protein transport"/>
    <property type="evidence" value="ECO:0007669"/>
    <property type="project" value="UniProtKB-KW"/>
</dbReference>
<keyword evidence="8" id="KW-0472">Membrane</keyword>
<evidence type="ECO:0000313" key="11">
    <source>
        <dbReference type="EMBL" id="AZW16362.1"/>
    </source>
</evidence>
<sequence>MRLALASVSAPGAVRVLAACACACAVGVWGVILLAPAPAAMPAPLAAAPAPAPDNQPVARWFGKDEALTTEVKILGVIAAGPAGAAVLSIDGGPPAAYRAGQALPGALVLRDIGADTVVLDQRGRELRLRAPLQAPAPAGLITVH</sequence>
<dbReference type="Proteomes" id="UP000282741">
    <property type="component" value="Chromosome"/>
</dbReference>
<keyword evidence="6" id="KW-0653">Protein transport</keyword>
<accession>A0AAN1VFC8</accession>
<dbReference type="Pfam" id="PF11356">
    <property type="entry name" value="T2SSC"/>
    <property type="match status" value="1"/>
</dbReference>
<keyword evidence="2" id="KW-0813">Transport</keyword>
<dbReference type="GO" id="GO:0005886">
    <property type="term" value="C:plasma membrane"/>
    <property type="evidence" value="ECO:0007669"/>
    <property type="project" value="UniProtKB-SubCell"/>
</dbReference>
<protein>
    <submittedName>
        <fullName evidence="11">General secretion pathway protein GspC</fullName>
    </submittedName>
</protein>
<gene>
    <name evidence="11" type="ORF">CS347_06070</name>
</gene>
<reference evidence="12" key="1">
    <citation type="submission" date="2017-10" db="EMBL/GenBank/DDBJ databases">
        <title>Whole genome sequencing of various Bordetella species.</title>
        <authorList>
            <person name="Weigand M.R."/>
            <person name="Loparev V."/>
            <person name="Peng Y."/>
            <person name="Bowden K.E."/>
            <person name="Tondella M.L."/>
            <person name="Williams M.M."/>
        </authorList>
    </citation>
    <scope>NUCLEOTIDE SEQUENCE [LARGE SCALE GENOMIC DNA]</scope>
    <source>
        <strain evidence="12">H720</strain>
    </source>
</reference>
<evidence type="ECO:0000259" key="10">
    <source>
        <dbReference type="Pfam" id="PF11356"/>
    </source>
</evidence>
<dbReference type="AlphaFoldDB" id="A0AAN1VFC8"/>
<evidence type="ECO:0000256" key="7">
    <source>
        <dbReference type="ARBA" id="ARBA00022989"/>
    </source>
</evidence>
<evidence type="ECO:0000256" key="4">
    <source>
        <dbReference type="ARBA" id="ARBA00022519"/>
    </source>
</evidence>
<evidence type="ECO:0000313" key="12">
    <source>
        <dbReference type="Proteomes" id="UP000282741"/>
    </source>
</evidence>
<dbReference type="GeneID" id="92996481"/>
<dbReference type="InterPro" id="IPR024961">
    <property type="entry name" value="T2SS_GspC_N"/>
</dbReference>
<dbReference type="RefSeq" id="WP_032958396.1">
    <property type="nucleotide sequence ID" value="NZ_CP012077.1"/>
</dbReference>
<evidence type="ECO:0000256" key="1">
    <source>
        <dbReference type="ARBA" id="ARBA00004533"/>
    </source>
</evidence>
<evidence type="ECO:0000256" key="5">
    <source>
        <dbReference type="ARBA" id="ARBA00022692"/>
    </source>
</evidence>
<evidence type="ECO:0000256" key="9">
    <source>
        <dbReference type="SAM" id="SignalP"/>
    </source>
</evidence>
<feature type="domain" description="Type II secretion system protein GspC N-terminal" evidence="10">
    <location>
        <begin position="71"/>
        <end position="130"/>
    </location>
</feature>
<evidence type="ECO:0000256" key="3">
    <source>
        <dbReference type="ARBA" id="ARBA00022475"/>
    </source>
</evidence>
<keyword evidence="7" id="KW-1133">Transmembrane helix</keyword>
<keyword evidence="9" id="KW-0732">Signal</keyword>
<name>A0AAN1VFC8_9BORD</name>
<keyword evidence="5" id="KW-0812">Transmembrane</keyword>
<feature type="signal peptide" evidence="9">
    <location>
        <begin position="1"/>
        <end position="18"/>
    </location>
</feature>
<keyword evidence="4" id="KW-0997">Cell inner membrane</keyword>
<feature type="chain" id="PRO_5042887336" evidence="9">
    <location>
        <begin position="19"/>
        <end position="145"/>
    </location>
</feature>
<organism evidence="11 12">
    <name type="scientific">Bordetella hinzii</name>
    <dbReference type="NCBI Taxonomy" id="103855"/>
    <lineage>
        <taxon>Bacteria</taxon>
        <taxon>Pseudomonadati</taxon>
        <taxon>Pseudomonadota</taxon>
        <taxon>Betaproteobacteria</taxon>
        <taxon>Burkholderiales</taxon>
        <taxon>Alcaligenaceae</taxon>
        <taxon>Bordetella</taxon>
    </lineage>
</organism>
<dbReference type="EMBL" id="CP024172">
    <property type="protein sequence ID" value="AZW16362.1"/>
    <property type="molecule type" value="Genomic_DNA"/>
</dbReference>
<dbReference type="Gene3D" id="2.30.30.830">
    <property type="match status" value="1"/>
</dbReference>
<proteinExistence type="predicted"/>
<evidence type="ECO:0000256" key="8">
    <source>
        <dbReference type="ARBA" id="ARBA00023136"/>
    </source>
</evidence>
<keyword evidence="3" id="KW-1003">Cell membrane</keyword>